<dbReference type="PROSITE" id="PS50297">
    <property type="entry name" value="ANK_REP_REGION"/>
    <property type="match status" value="2"/>
</dbReference>
<accession>A0ABP0LUK2</accession>
<comment type="caution">
    <text evidence="1">The sequence shown here is derived from an EMBL/GenBank/DDBJ whole genome shotgun (WGS) entry which is preliminary data.</text>
</comment>
<dbReference type="PROSITE" id="PS50088">
    <property type="entry name" value="ANK_REPEAT"/>
    <property type="match status" value="2"/>
</dbReference>
<sequence>MMWNLLVFYVYVVASMRVEQSDMEADKAQEEMFPHSDKMTPEKIQEELVDFLKEGLWIWIEEDQFFPKYQAPSKKTLDYIEGKSRKDPCQQQVGGLLVELTKACEQAKPWDDRNYFGSLPLKTCVDSAKDVFLHGKDIIAAMRVPSKLVQSKWNPVGRETLRLVQSLYFMKQWVVGLATTEKAAILWAGFWTDPDAPKGHLERSSKENLLKFARLTESQTVHPSTKLGQMIEKFDELDQCRDHPVVANFWSFASFSFVLGMRQKHQGTVIALVNKDLTGKWRLDQSVLSQHEIPTLGIAAWALGWWSPQIILLDLKGTCSKTSPILRKRMFSDLKPWFRVQKHFTPEEFAYRSRPTWTCIDCIEKSCSLSSVLAKNLKKLQEAQDQKDRKSMELLEAAAADHTYTGLRLLDSGADPNVGGFRGFTALHRASQNGNLALTRALLRKERGKGLRAAKTEGGMTPLMLAAGSPKAGPRVVRLLLQERADVNAKDWWARTALTYAEKWGRVPEVISVLKSSGRK</sequence>
<protein>
    <submittedName>
        <fullName evidence="1">Ovary</fullName>
    </submittedName>
</protein>
<dbReference type="InterPro" id="IPR036770">
    <property type="entry name" value="Ankyrin_rpt-contain_sf"/>
</dbReference>
<dbReference type="Pfam" id="PF12796">
    <property type="entry name" value="Ank_2"/>
    <property type="match status" value="1"/>
</dbReference>
<dbReference type="PRINTS" id="PR01415">
    <property type="entry name" value="ANKYRIN"/>
</dbReference>
<evidence type="ECO:0000313" key="2">
    <source>
        <dbReference type="EMBL" id="CAK9063419.1"/>
    </source>
</evidence>
<dbReference type="EMBL" id="CAXAMM010017891">
    <property type="protein sequence ID" value="CAK9042272.1"/>
    <property type="molecule type" value="Genomic_DNA"/>
</dbReference>
<proteinExistence type="predicted"/>
<evidence type="ECO:0000313" key="1">
    <source>
        <dbReference type="EMBL" id="CAK9042272.1"/>
    </source>
</evidence>
<dbReference type="PANTHER" id="PTHR24171:SF8">
    <property type="entry name" value="BRCA1-ASSOCIATED RING DOMAIN PROTEIN 1"/>
    <property type="match status" value="1"/>
</dbReference>
<dbReference type="InterPro" id="IPR002110">
    <property type="entry name" value="Ankyrin_rpt"/>
</dbReference>
<dbReference type="PANTHER" id="PTHR24171">
    <property type="entry name" value="ANKYRIN REPEAT DOMAIN-CONTAINING PROTEIN 39-RELATED"/>
    <property type="match status" value="1"/>
</dbReference>
<evidence type="ECO:0000313" key="3">
    <source>
        <dbReference type="Proteomes" id="UP001642464"/>
    </source>
</evidence>
<dbReference type="Proteomes" id="UP001642464">
    <property type="component" value="Unassembled WGS sequence"/>
</dbReference>
<dbReference type="SUPFAM" id="SSF48403">
    <property type="entry name" value="Ankyrin repeat"/>
    <property type="match status" value="1"/>
</dbReference>
<dbReference type="Gene3D" id="1.25.40.20">
    <property type="entry name" value="Ankyrin repeat-containing domain"/>
    <property type="match status" value="1"/>
</dbReference>
<organism evidence="1 3">
    <name type="scientific">Durusdinium trenchii</name>
    <dbReference type="NCBI Taxonomy" id="1381693"/>
    <lineage>
        <taxon>Eukaryota</taxon>
        <taxon>Sar</taxon>
        <taxon>Alveolata</taxon>
        <taxon>Dinophyceae</taxon>
        <taxon>Suessiales</taxon>
        <taxon>Symbiodiniaceae</taxon>
        <taxon>Durusdinium</taxon>
    </lineage>
</organism>
<dbReference type="EMBL" id="CAXAMM010028779">
    <property type="protein sequence ID" value="CAK9063419.1"/>
    <property type="molecule type" value="Genomic_DNA"/>
</dbReference>
<keyword evidence="3" id="KW-1185">Reference proteome</keyword>
<reference evidence="1 3" key="1">
    <citation type="submission" date="2024-02" db="EMBL/GenBank/DDBJ databases">
        <authorList>
            <person name="Chen Y."/>
            <person name="Shah S."/>
            <person name="Dougan E. K."/>
            <person name="Thang M."/>
            <person name="Chan C."/>
        </authorList>
    </citation>
    <scope>NUCLEOTIDE SEQUENCE [LARGE SCALE GENOMIC DNA]</scope>
</reference>
<name>A0ABP0LUK2_9DINO</name>
<gene>
    <name evidence="1" type="ORF">SCF082_LOCUS24336</name>
    <name evidence="2" type="ORF">SCF082_LOCUS32847</name>
</gene>
<dbReference type="SMART" id="SM00248">
    <property type="entry name" value="ANK"/>
    <property type="match status" value="2"/>
</dbReference>